<dbReference type="WBParaSite" id="PSAMB.scaffold1731size28313.g14653.t1">
    <property type="protein sequence ID" value="PSAMB.scaffold1731size28313.g14653.t1"/>
    <property type="gene ID" value="PSAMB.scaffold1731size28313.g14653"/>
</dbReference>
<accession>A0A914VAS9</accession>
<feature type="region of interest" description="Disordered" evidence="1">
    <location>
        <begin position="16"/>
        <end position="41"/>
    </location>
</feature>
<evidence type="ECO:0000313" key="2">
    <source>
        <dbReference type="Proteomes" id="UP000887566"/>
    </source>
</evidence>
<keyword evidence="2" id="KW-1185">Reference proteome</keyword>
<organism evidence="2 3">
    <name type="scientific">Plectus sambesii</name>
    <dbReference type="NCBI Taxonomy" id="2011161"/>
    <lineage>
        <taxon>Eukaryota</taxon>
        <taxon>Metazoa</taxon>
        <taxon>Ecdysozoa</taxon>
        <taxon>Nematoda</taxon>
        <taxon>Chromadorea</taxon>
        <taxon>Plectida</taxon>
        <taxon>Plectina</taxon>
        <taxon>Plectoidea</taxon>
        <taxon>Plectidae</taxon>
        <taxon>Plectus</taxon>
    </lineage>
</organism>
<dbReference type="AlphaFoldDB" id="A0A914VAS9"/>
<evidence type="ECO:0000313" key="3">
    <source>
        <dbReference type="WBParaSite" id="PSAMB.scaffold1731size28313.g14653.t1"/>
    </source>
</evidence>
<protein>
    <submittedName>
        <fullName evidence="3">Rab-GAP TBC domain-containing protein</fullName>
    </submittedName>
</protein>
<proteinExistence type="predicted"/>
<name>A0A914VAS9_9BILA</name>
<evidence type="ECO:0000256" key="1">
    <source>
        <dbReference type="SAM" id="MobiDB-lite"/>
    </source>
</evidence>
<reference evidence="3" key="1">
    <citation type="submission" date="2022-11" db="UniProtKB">
        <authorList>
            <consortium name="WormBaseParasite"/>
        </authorList>
    </citation>
    <scope>IDENTIFICATION</scope>
</reference>
<sequence length="275" mass="31774">MQAEIDDSAQVVEDLLQAAGGGEGLRSPEPPPSLKRNASGRIADFMRRSFRFKRTVSSPHRSPSSPGFDKKSPIIEEVDLMPPSFFRRQDSVIFKVRPGQRFTQYADVVVDQPHKAPADLGNLGELKHLIQTGRRKQVKKYIRSNNWPAGHRVRAELWKELCKDSERGGRISLYREKIDQLVASGAYQFLRHQTLVNDDERLSQVLADWMGWIFRDLPFQHLKVKTREALSLLFTTRGPPSIDRSKNLRMFEYFKFETQQKGFEEIEAEDCMRKL</sequence>
<dbReference type="Proteomes" id="UP000887566">
    <property type="component" value="Unplaced"/>
</dbReference>